<dbReference type="OrthoDB" id="3174560at2"/>
<dbReference type="RefSeq" id="WP_058441829.1">
    <property type="nucleotide sequence ID" value="NZ_CAAAHU010000002.1"/>
</dbReference>
<dbReference type="InterPro" id="IPR007337">
    <property type="entry name" value="RelB/DinJ"/>
</dbReference>
<evidence type="ECO:0000256" key="1">
    <source>
        <dbReference type="ARBA" id="ARBA00010562"/>
    </source>
</evidence>
<dbReference type="Gene3D" id="1.10.1220.10">
    <property type="entry name" value="Met repressor-like"/>
    <property type="match status" value="1"/>
</dbReference>
<protein>
    <submittedName>
        <fullName evidence="3">Antitoxin DinJ</fullName>
    </submittedName>
</protein>
<dbReference type="InterPro" id="IPR026262">
    <property type="entry name" value="DinJ"/>
</dbReference>
<evidence type="ECO:0000313" key="3">
    <source>
        <dbReference type="EMBL" id="KTC81281.1"/>
    </source>
</evidence>
<dbReference type="GO" id="GO:0000987">
    <property type="term" value="F:cis-regulatory region sequence-specific DNA binding"/>
    <property type="evidence" value="ECO:0007669"/>
    <property type="project" value="InterPro"/>
</dbReference>
<dbReference type="STRING" id="29422.Lbru_1801"/>
<dbReference type="AlphaFoldDB" id="A0A0W0SDR6"/>
<evidence type="ECO:0000313" key="4">
    <source>
        <dbReference type="Proteomes" id="UP000054742"/>
    </source>
</evidence>
<gene>
    <name evidence="3" type="primary">dinJ</name>
    <name evidence="3" type="ORF">Lbru_1801</name>
</gene>
<dbReference type="Proteomes" id="UP000054742">
    <property type="component" value="Unassembled WGS sequence"/>
</dbReference>
<dbReference type="GO" id="GO:0044010">
    <property type="term" value="P:single-species biofilm formation"/>
    <property type="evidence" value="ECO:0007669"/>
    <property type="project" value="InterPro"/>
</dbReference>
<name>A0A0W0SDR6_9GAMM</name>
<dbReference type="Pfam" id="PF04221">
    <property type="entry name" value="RelB"/>
    <property type="match status" value="1"/>
</dbReference>
<comment type="caution">
    <text evidence="3">The sequence shown here is derived from an EMBL/GenBank/DDBJ whole genome shotgun (WGS) entry which is preliminary data.</text>
</comment>
<keyword evidence="2" id="KW-1277">Toxin-antitoxin system</keyword>
<dbReference type="GO" id="GO:0006351">
    <property type="term" value="P:DNA-templated transcription"/>
    <property type="evidence" value="ECO:0007669"/>
    <property type="project" value="TreeGrafter"/>
</dbReference>
<dbReference type="EMBL" id="LNXV01000029">
    <property type="protein sequence ID" value="KTC81281.1"/>
    <property type="molecule type" value="Genomic_DNA"/>
</dbReference>
<dbReference type="PANTHER" id="PTHR38781">
    <property type="entry name" value="ANTITOXIN DINJ-RELATED"/>
    <property type="match status" value="1"/>
</dbReference>
<sequence>MSKAATINARIEPALKMQAEAILHKVGLSTAEAIRLFYSQVCLQNGLPFEVKIPNKKTLDAIKELESGKGERFKTMKDVWDSIDNA</sequence>
<accession>A0A0W0SDR6</accession>
<dbReference type="GO" id="GO:0006355">
    <property type="term" value="P:regulation of DNA-templated transcription"/>
    <property type="evidence" value="ECO:0007669"/>
    <property type="project" value="InterPro"/>
</dbReference>
<dbReference type="PATRIC" id="fig|29422.6.peg.1915"/>
<dbReference type="PIRSF" id="PIRSF003108">
    <property type="entry name" value="DinJ"/>
    <property type="match status" value="1"/>
</dbReference>
<evidence type="ECO:0000256" key="2">
    <source>
        <dbReference type="ARBA" id="ARBA00022649"/>
    </source>
</evidence>
<organism evidence="3 4">
    <name type="scientific">Legionella brunensis</name>
    <dbReference type="NCBI Taxonomy" id="29422"/>
    <lineage>
        <taxon>Bacteria</taxon>
        <taxon>Pseudomonadati</taxon>
        <taxon>Pseudomonadota</taxon>
        <taxon>Gammaproteobacteria</taxon>
        <taxon>Legionellales</taxon>
        <taxon>Legionellaceae</taxon>
        <taxon>Legionella</taxon>
    </lineage>
</organism>
<proteinExistence type="inferred from homology"/>
<comment type="similarity">
    <text evidence="1">Belongs to the RelB/DinJ antitoxin family.</text>
</comment>
<keyword evidence="4" id="KW-1185">Reference proteome</keyword>
<dbReference type="NCBIfam" id="TIGR02384">
    <property type="entry name" value="RelB_DinJ"/>
    <property type="match status" value="1"/>
</dbReference>
<reference evidence="3 4" key="1">
    <citation type="submission" date="2015-11" db="EMBL/GenBank/DDBJ databases">
        <title>Genomic analysis of 38 Legionella species identifies large and diverse effector repertoires.</title>
        <authorList>
            <person name="Burstein D."/>
            <person name="Amaro F."/>
            <person name="Zusman T."/>
            <person name="Lifshitz Z."/>
            <person name="Cohen O."/>
            <person name="Gilbert J.A."/>
            <person name="Pupko T."/>
            <person name="Shuman H.A."/>
            <person name="Segal G."/>
        </authorList>
    </citation>
    <scope>NUCLEOTIDE SEQUENCE [LARGE SCALE GENOMIC DNA]</scope>
    <source>
        <strain evidence="3 4">ATCC 43878</strain>
    </source>
</reference>
<dbReference type="GO" id="GO:0015643">
    <property type="term" value="F:toxic substance binding"/>
    <property type="evidence" value="ECO:0007669"/>
    <property type="project" value="InterPro"/>
</dbReference>
<dbReference type="PANTHER" id="PTHR38781:SF1">
    <property type="entry name" value="ANTITOXIN DINJ-RELATED"/>
    <property type="match status" value="1"/>
</dbReference>
<dbReference type="InterPro" id="IPR013321">
    <property type="entry name" value="Arc_rbn_hlx_hlx"/>
</dbReference>